<dbReference type="AlphaFoldDB" id="A0A4Y2FEF8"/>
<keyword evidence="2" id="KW-1185">Reference proteome</keyword>
<dbReference type="EMBL" id="BGPR01000892">
    <property type="protein sequence ID" value="GBM39297.1"/>
    <property type="molecule type" value="Genomic_DNA"/>
</dbReference>
<accession>A0A4Y2FEF8</accession>
<protein>
    <submittedName>
        <fullName evidence="1">Uncharacterized protein</fullName>
    </submittedName>
</protein>
<evidence type="ECO:0000313" key="1">
    <source>
        <dbReference type="EMBL" id="GBM39297.1"/>
    </source>
</evidence>
<sequence>MVSTPWSFINSPSWVQTKCELQASCTVCFNLNPEWELPVKKEPSQPLKEGVYLTCSAETSPLFLGFVTLTFI</sequence>
<gene>
    <name evidence="1" type="ORF">AVEN_171377_1</name>
</gene>
<proteinExistence type="predicted"/>
<reference evidence="1 2" key="1">
    <citation type="journal article" date="2019" name="Sci. Rep.">
        <title>Orb-weaving spider Araneus ventricosus genome elucidates the spidroin gene catalogue.</title>
        <authorList>
            <person name="Kono N."/>
            <person name="Nakamura H."/>
            <person name="Ohtoshi R."/>
            <person name="Moran D.A.P."/>
            <person name="Shinohara A."/>
            <person name="Yoshida Y."/>
            <person name="Fujiwara M."/>
            <person name="Mori M."/>
            <person name="Tomita M."/>
            <person name="Arakawa K."/>
        </authorList>
    </citation>
    <scope>NUCLEOTIDE SEQUENCE [LARGE SCALE GENOMIC DNA]</scope>
</reference>
<name>A0A4Y2FEF8_ARAVE</name>
<dbReference type="Proteomes" id="UP000499080">
    <property type="component" value="Unassembled WGS sequence"/>
</dbReference>
<organism evidence="1 2">
    <name type="scientific">Araneus ventricosus</name>
    <name type="common">Orbweaver spider</name>
    <name type="synonym">Epeira ventricosa</name>
    <dbReference type="NCBI Taxonomy" id="182803"/>
    <lineage>
        <taxon>Eukaryota</taxon>
        <taxon>Metazoa</taxon>
        <taxon>Ecdysozoa</taxon>
        <taxon>Arthropoda</taxon>
        <taxon>Chelicerata</taxon>
        <taxon>Arachnida</taxon>
        <taxon>Araneae</taxon>
        <taxon>Araneomorphae</taxon>
        <taxon>Entelegynae</taxon>
        <taxon>Araneoidea</taxon>
        <taxon>Araneidae</taxon>
        <taxon>Araneus</taxon>
    </lineage>
</organism>
<comment type="caution">
    <text evidence="1">The sequence shown here is derived from an EMBL/GenBank/DDBJ whole genome shotgun (WGS) entry which is preliminary data.</text>
</comment>
<evidence type="ECO:0000313" key="2">
    <source>
        <dbReference type="Proteomes" id="UP000499080"/>
    </source>
</evidence>